<dbReference type="EMBL" id="AOJO01000035">
    <property type="protein sequence ID" value="ELZ56759.1"/>
    <property type="molecule type" value="Genomic_DNA"/>
</dbReference>
<sequence>MCYPDAIIHERDPTLTKSTKGTDVLFKGDRDSGKTTKALWLSKRLMERGERVLWRGRYDGSGWLAFKHWATVWLPSNARAETTWMEEGEGAELSDVDDLESVVRTVRYYDDVYDLLDQLGETPQGTFNVIYPDPSFSGCEEATEGLENVAGKLPFVPEWEADEKDATPLIHWWFGFWFARKEHGPFVWMSLIFDEVGDWLEEGATQETSRLYDKIKSLRKVWAASRKRLMSMYFFAHKEKNVHWMVREEFKWRVHMPDGSPNPRMKVRSSLPQGFDKVKMVGDLMSDMKVGVGLIYTQNEFAMFRWDDIPEEPEDERRWLSVKLLPPEGAFEDDDGQEGASQQLEFDEDLFTHWENATQERLIVNQPGSGYVDVVNADLSEGVESPISGLEFVDVDEDSEVAEVLMKNVETDEKIVVARLPTASSKPGVGGRSEVGA</sequence>
<keyword evidence="2" id="KW-1185">Reference proteome</keyword>
<gene>
    <name evidence="1" type="ORF">C467_07797</name>
</gene>
<reference evidence="1 2" key="1">
    <citation type="journal article" date="2014" name="PLoS Genet.">
        <title>Phylogenetically driven sequencing of extremely halophilic archaea reveals strategies for static and dynamic osmo-response.</title>
        <authorList>
            <person name="Becker E.A."/>
            <person name="Seitzer P.M."/>
            <person name="Tritt A."/>
            <person name="Larsen D."/>
            <person name="Krusor M."/>
            <person name="Yao A.I."/>
            <person name="Wu D."/>
            <person name="Madern D."/>
            <person name="Eisen J.A."/>
            <person name="Darling A.E."/>
            <person name="Facciotti M.T."/>
        </authorList>
    </citation>
    <scope>NUCLEOTIDE SEQUENCE [LARGE SCALE GENOMIC DNA]</scope>
    <source>
        <strain evidence="1 2">ATCC 700873</strain>
    </source>
</reference>
<evidence type="ECO:0000313" key="2">
    <source>
        <dbReference type="Proteomes" id="UP000011689"/>
    </source>
</evidence>
<dbReference type="PATRIC" id="fig|1227481.4.peg.1548"/>
<dbReference type="AlphaFoldDB" id="M0FDQ8"/>
<protein>
    <submittedName>
        <fullName evidence="1">Uncharacterized protein</fullName>
    </submittedName>
</protein>
<name>M0FDQ8_9EURY</name>
<evidence type="ECO:0000313" key="1">
    <source>
        <dbReference type="EMBL" id="ELZ56759.1"/>
    </source>
</evidence>
<accession>M0FDQ8</accession>
<comment type="caution">
    <text evidence="1">The sequence shown here is derived from an EMBL/GenBank/DDBJ whole genome shotgun (WGS) entry which is preliminary data.</text>
</comment>
<proteinExistence type="predicted"/>
<dbReference type="Proteomes" id="UP000011689">
    <property type="component" value="Unassembled WGS sequence"/>
</dbReference>
<dbReference type="STRING" id="1227481.C467_07797"/>
<organism evidence="1 2">
    <name type="scientific">Halorubrum hochstenium ATCC 700873</name>
    <dbReference type="NCBI Taxonomy" id="1227481"/>
    <lineage>
        <taxon>Archaea</taxon>
        <taxon>Methanobacteriati</taxon>
        <taxon>Methanobacteriota</taxon>
        <taxon>Stenosarchaea group</taxon>
        <taxon>Halobacteria</taxon>
        <taxon>Halobacteriales</taxon>
        <taxon>Haloferacaceae</taxon>
        <taxon>Halorubrum</taxon>
    </lineage>
</organism>